<dbReference type="EMBL" id="CAJOBZ010000045">
    <property type="protein sequence ID" value="CAF4910222.1"/>
    <property type="molecule type" value="Genomic_DNA"/>
</dbReference>
<evidence type="ECO:0000313" key="1">
    <source>
        <dbReference type="EMBL" id="CAF4910222.1"/>
    </source>
</evidence>
<protein>
    <submittedName>
        <fullName evidence="1">Uncharacterized protein</fullName>
    </submittedName>
</protein>
<comment type="caution">
    <text evidence="1">The sequence shown here is derived from an EMBL/GenBank/DDBJ whole genome shotgun (WGS) entry which is preliminary data.</text>
</comment>
<organism evidence="1 2">
    <name type="scientific">Pieris macdunnoughi</name>
    <dbReference type="NCBI Taxonomy" id="345717"/>
    <lineage>
        <taxon>Eukaryota</taxon>
        <taxon>Metazoa</taxon>
        <taxon>Ecdysozoa</taxon>
        <taxon>Arthropoda</taxon>
        <taxon>Hexapoda</taxon>
        <taxon>Insecta</taxon>
        <taxon>Pterygota</taxon>
        <taxon>Neoptera</taxon>
        <taxon>Endopterygota</taxon>
        <taxon>Lepidoptera</taxon>
        <taxon>Glossata</taxon>
        <taxon>Ditrysia</taxon>
        <taxon>Papilionoidea</taxon>
        <taxon>Pieridae</taxon>
        <taxon>Pierinae</taxon>
        <taxon>Pieris</taxon>
    </lineage>
</organism>
<accession>A0A821VQY6</accession>
<name>A0A821VQY6_9NEOP</name>
<dbReference type="AlphaFoldDB" id="A0A821VQY6"/>
<reference evidence="1" key="1">
    <citation type="submission" date="2021-02" db="EMBL/GenBank/DDBJ databases">
        <authorList>
            <person name="Steward A R."/>
        </authorList>
    </citation>
    <scope>NUCLEOTIDE SEQUENCE</scope>
</reference>
<evidence type="ECO:0000313" key="2">
    <source>
        <dbReference type="Proteomes" id="UP000663880"/>
    </source>
</evidence>
<gene>
    <name evidence="1" type="ORF">PMACD_LOCUS12071</name>
</gene>
<dbReference type="Proteomes" id="UP000663880">
    <property type="component" value="Unassembled WGS sequence"/>
</dbReference>
<dbReference type="OrthoDB" id="7477669at2759"/>
<sequence>MQISNSRAQKILQLSMQNEQHELDETNNPDSVLFVMNQFPKPYDTLVDSVASNSASSTYFDNGYIDCIENEQPGVQYISDNQSCFKTQTYYEIVENVVIEDMFPPETEQLSPSLLYPPSPFTIT</sequence>
<keyword evidence="2" id="KW-1185">Reference proteome</keyword>
<proteinExistence type="predicted"/>